<dbReference type="Proteomes" id="UP000189545">
    <property type="component" value="Chromosome"/>
</dbReference>
<sequence>MPRGKGWDTSYHSVPQPIGLVTTDGEQKAAKASGSAPTSRMSEAEFEQGKKEMEREAFVNRQRAEVAVPETPEYYRNQNVIDSQATQAASNEALRPKSVSKSKAAGKPAKMHIPVSKGGQQLSINYVWLGSNPLGALEKFNIYSWKTLGHKVNIYTHPFAGASEHSEVTLGLEMGDASVFSLSNILAADDKEIGEDNPKVHLSDARSILLRWLEAIPKDEKPLIEHIFNMVDLTKSYLGGTQRGIVLDMKVGPSIHLQDYAASFDRYLISYTRGGNTSGELPENQCIGTMQETEDLRKGYAQRFNNKVKGLAEESPEEAWFNQITGYHGRSYKQIRTWLDVATKIPSGKAATTNEFSVSEPGIPGHGPFRVFKRASDQTNKNSGKTKPAEVKSLANDVLAKELSDCGGDQAFFDKAQVAANLLPS</sequence>
<proteinExistence type="predicted"/>
<accession>A0A1S6HKY9</accession>
<dbReference type="AlphaFoldDB" id="A0A1S6HKY9"/>
<dbReference type="EMBL" id="CP014782">
    <property type="protein sequence ID" value="AQS36164.1"/>
    <property type="molecule type" value="Genomic_DNA"/>
</dbReference>
<name>A0A1S6HKY9_9GAMM</name>
<feature type="region of interest" description="Disordered" evidence="1">
    <location>
        <begin position="1"/>
        <end position="52"/>
    </location>
</feature>
<dbReference type="KEGG" id="spsw:Sps_00975"/>
<dbReference type="OrthoDB" id="7056038at2"/>
<evidence type="ECO:0000313" key="2">
    <source>
        <dbReference type="EMBL" id="AQS36164.1"/>
    </source>
</evidence>
<reference evidence="2 3" key="1">
    <citation type="submission" date="2016-03" db="EMBL/GenBank/DDBJ databases">
        <title>Complete genome sequence of Shewanella psychrophila WP2, a deep sea bacterium isolated from west Pacific sediment.</title>
        <authorList>
            <person name="Xu G."/>
            <person name="Jian H."/>
        </authorList>
    </citation>
    <scope>NUCLEOTIDE SEQUENCE [LARGE SCALE GENOMIC DNA]</scope>
    <source>
        <strain evidence="2 3">WP2</strain>
    </source>
</reference>
<feature type="region of interest" description="Disordered" evidence="1">
    <location>
        <begin position="86"/>
        <end position="113"/>
    </location>
</feature>
<organism evidence="2 3">
    <name type="scientific">Shewanella psychrophila</name>
    <dbReference type="NCBI Taxonomy" id="225848"/>
    <lineage>
        <taxon>Bacteria</taxon>
        <taxon>Pseudomonadati</taxon>
        <taxon>Pseudomonadota</taxon>
        <taxon>Gammaproteobacteria</taxon>
        <taxon>Alteromonadales</taxon>
        <taxon>Shewanellaceae</taxon>
        <taxon>Shewanella</taxon>
    </lineage>
</organism>
<keyword evidence="3" id="KW-1185">Reference proteome</keyword>
<evidence type="ECO:0000256" key="1">
    <source>
        <dbReference type="SAM" id="MobiDB-lite"/>
    </source>
</evidence>
<gene>
    <name evidence="2" type="ORF">Sps_00975</name>
</gene>
<dbReference type="RefSeq" id="WP_077751490.1">
    <property type="nucleotide sequence ID" value="NZ_CP014782.1"/>
</dbReference>
<protein>
    <submittedName>
        <fullName evidence="2">Uncharacterized protein</fullName>
    </submittedName>
</protein>
<evidence type="ECO:0000313" key="3">
    <source>
        <dbReference type="Proteomes" id="UP000189545"/>
    </source>
</evidence>